<evidence type="ECO:0000256" key="1">
    <source>
        <dbReference type="SAM" id="MobiDB-lite"/>
    </source>
</evidence>
<dbReference type="AlphaFoldDB" id="A0A820NQH8"/>
<evidence type="ECO:0000313" key="2">
    <source>
        <dbReference type="EMBL" id="CAF4394592.1"/>
    </source>
</evidence>
<accession>A0A820NQH8</accession>
<organism evidence="2 3">
    <name type="scientific">Adineta steineri</name>
    <dbReference type="NCBI Taxonomy" id="433720"/>
    <lineage>
        <taxon>Eukaryota</taxon>
        <taxon>Metazoa</taxon>
        <taxon>Spiralia</taxon>
        <taxon>Gnathifera</taxon>
        <taxon>Rotifera</taxon>
        <taxon>Eurotatoria</taxon>
        <taxon>Bdelloidea</taxon>
        <taxon>Adinetida</taxon>
        <taxon>Adinetidae</taxon>
        <taxon>Adineta</taxon>
    </lineage>
</organism>
<evidence type="ECO:0000313" key="3">
    <source>
        <dbReference type="Proteomes" id="UP000663881"/>
    </source>
</evidence>
<comment type="caution">
    <text evidence="2">The sequence shown here is derived from an EMBL/GenBank/DDBJ whole genome shotgun (WGS) entry which is preliminary data.</text>
</comment>
<gene>
    <name evidence="2" type="ORF">OKA104_LOCUS51056</name>
</gene>
<dbReference type="EMBL" id="CAJOAY010026910">
    <property type="protein sequence ID" value="CAF4394592.1"/>
    <property type="molecule type" value="Genomic_DNA"/>
</dbReference>
<protein>
    <submittedName>
        <fullName evidence="2">Uncharacterized protein</fullName>
    </submittedName>
</protein>
<name>A0A820NQH8_9BILA</name>
<sequence>MPKYRIQAQEIARQEGLLGSPGGESSKKNRARKAISKQEEEAILRQIVEQKLDIKGGYKKP</sequence>
<feature type="non-terminal residue" evidence="2">
    <location>
        <position position="61"/>
    </location>
</feature>
<reference evidence="2" key="1">
    <citation type="submission" date="2021-02" db="EMBL/GenBank/DDBJ databases">
        <authorList>
            <person name="Nowell W R."/>
        </authorList>
    </citation>
    <scope>NUCLEOTIDE SEQUENCE</scope>
</reference>
<dbReference type="Proteomes" id="UP000663881">
    <property type="component" value="Unassembled WGS sequence"/>
</dbReference>
<proteinExistence type="predicted"/>
<feature type="region of interest" description="Disordered" evidence="1">
    <location>
        <begin position="10"/>
        <end position="34"/>
    </location>
</feature>